<name>A0AAX4KTG9_9TREE</name>
<sequence>MSQNSQAYTIGLAVAEKYRVDPGTLGTYMSNEGEVTLSRDNGGPLTWEFYGPSGTVSGTFSEAHGDKSENRPTLAPV</sequence>
<dbReference type="EMBL" id="CP144090">
    <property type="protein sequence ID" value="WWD09112.1"/>
    <property type="molecule type" value="Genomic_DNA"/>
</dbReference>
<gene>
    <name evidence="2" type="ORF">V865_007234</name>
</gene>
<evidence type="ECO:0000256" key="1">
    <source>
        <dbReference type="SAM" id="MobiDB-lite"/>
    </source>
</evidence>
<protein>
    <submittedName>
        <fullName evidence="2">Uncharacterized protein</fullName>
    </submittedName>
</protein>
<proteinExistence type="predicted"/>
<dbReference type="AlphaFoldDB" id="A0AAX4KTG9"/>
<evidence type="ECO:0000313" key="2">
    <source>
        <dbReference type="EMBL" id="WWD09112.1"/>
    </source>
</evidence>
<dbReference type="KEGG" id="ker:91106035"/>
<reference evidence="2 3" key="1">
    <citation type="submission" date="2024-01" db="EMBL/GenBank/DDBJ databases">
        <title>Comparative genomics of Cryptococcus and Kwoniella reveals pathogenesis evolution and contrasting modes of karyotype evolution via chromosome fusion or intercentromeric recombination.</title>
        <authorList>
            <person name="Coelho M.A."/>
            <person name="David-Palma M."/>
            <person name="Shea T."/>
            <person name="Bowers K."/>
            <person name="McGinley-Smith S."/>
            <person name="Mohammad A.W."/>
            <person name="Gnirke A."/>
            <person name="Yurkov A.M."/>
            <person name="Nowrousian M."/>
            <person name="Sun S."/>
            <person name="Cuomo C.A."/>
            <person name="Heitman J."/>
        </authorList>
    </citation>
    <scope>NUCLEOTIDE SEQUENCE [LARGE SCALE GENOMIC DNA]</scope>
    <source>
        <strain evidence="2 3">PYCC6329</strain>
    </source>
</reference>
<evidence type="ECO:0000313" key="3">
    <source>
        <dbReference type="Proteomes" id="UP001358614"/>
    </source>
</evidence>
<dbReference type="Proteomes" id="UP001358614">
    <property type="component" value="Chromosome 2"/>
</dbReference>
<keyword evidence="3" id="KW-1185">Reference proteome</keyword>
<feature type="region of interest" description="Disordered" evidence="1">
    <location>
        <begin position="58"/>
        <end position="77"/>
    </location>
</feature>
<accession>A0AAX4KTG9</accession>
<dbReference type="GeneID" id="91106035"/>
<dbReference type="RefSeq" id="XP_066087079.1">
    <property type="nucleotide sequence ID" value="XM_066230982.1"/>
</dbReference>
<organism evidence="2 3">
    <name type="scientific">Kwoniella europaea PYCC6329</name>
    <dbReference type="NCBI Taxonomy" id="1423913"/>
    <lineage>
        <taxon>Eukaryota</taxon>
        <taxon>Fungi</taxon>
        <taxon>Dikarya</taxon>
        <taxon>Basidiomycota</taxon>
        <taxon>Agaricomycotina</taxon>
        <taxon>Tremellomycetes</taxon>
        <taxon>Tremellales</taxon>
        <taxon>Cryptococcaceae</taxon>
        <taxon>Kwoniella</taxon>
    </lineage>
</organism>